<organism evidence="4 5">
    <name type="scientific">Streptomyces thioluteus</name>
    <dbReference type="NCBI Taxonomy" id="66431"/>
    <lineage>
        <taxon>Bacteria</taxon>
        <taxon>Bacillati</taxon>
        <taxon>Actinomycetota</taxon>
        <taxon>Actinomycetes</taxon>
        <taxon>Kitasatosporales</taxon>
        <taxon>Streptomycetaceae</taxon>
        <taxon>Streptomyces</taxon>
    </lineage>
</organism>
<keyword evidence="2" id="KW-1133">Transmembrane helix</keyword>
<gene>
    <name evidence="4" type="ORF">GCM10020221_26000</name>
</gene>
<feature type="chain" id="PRO_5046925654" description="LPXTG cell wall anchor domain-containing protein" evidence="3">
    <location>
        <begin position="25"/>
        <end position="203"/>
    </location>
</feature>
<keyword evidence="2" id="KW-0472">Membrane</keyword>
<feature type="compositionally biased region" description="Basic and acidic residues" evidence="1">
    <location>
        <begin position="121"/>
        <end position="151"/>
    </location>
</feature>
<dbReference type="EMBL" id="BAAAXZ010000100">
    <property type="protein sequence ID" value="GAA2928980.1"/>
    <property type="molecule type" value="Genomic_DNA"/>
</dbReference>
<keyword evidence="2" id="KW-0812">Transmembrane</keyword>
<keyword evidence="5" id="KW-1185">Reference proteome</keyword>
<name>A0ABP6JFK2_STRTU</name>
<feature type="signal peptide" evidence="3">
    <location>
        <begin position="1"/>
        <end position="24"/>
    </location>
</feature>
<evidence type="ECO:0000256" key="3">
    <source>
        <dbReference type="SAM" id="SignalP"/>
    </source>
</evidence>
<dbReference type="RefSeq" id="WP_344963227.1">
    <property type="nucleotide sequence ID" value="NZ_BAAAXZ010000100.1"/>
</dbReference>
<dbReference type="Proteomes" id="UP001501102">
    <property type="component" value="Unassembled WGS sequence"/>
</dbReference>
<comment type="caution">
    <text evidence="4">The sequence shown here is derived from an EMBL/GenBank/DDBJ whole genome shotgun (WGS) entry which is preliminary data.</text>
</comment>
<reference evidence="5" key="1">
    <citation type="journal article" date="2019" name="Int. J. Syst. Evol. Microbiol.">
        <title>The Global Catalogue of Microorganisms (GCM) 10K type strain sequencing project: providing services to taxonomists for standard genome sequencing and annotation.</title>
        <authorList>
            <consortium name="The Broad Institute Genomics Platform"/>
            <consortium name="The Broad Institute Genome Sequencing Center for Infectious Disease"/>
            <person name="Wu L."/>
            <person name="Ma J."/>
        </authorList>
    </citation>
    <scope>NUCLEOTIDE SEQUENCE [LARGE SCALE GENOMIC DNA]</scope>
    <source>
        <strain evidence="5">JCM 4087</strain>
    </source>
</reference>
<evidence type="ECO:0000256" key="1">
    <source>
        <dbReference type="SAM" id="MobiDB-lite"/>
    </source>
</evidence>
<evidence type="ECO:0008006" key="6">
    <source>
        <dbReference type="Google" id="ProtNLM"/>
    </source>
</evidence>
<feature type="transmembrane region" description="Helical" evidence="2">
    <location>
        <begin position="177"/>
        <end position="194"/>
    </location>
</feature>
<proteinExistence type="predicted"/>
<accession>A0ABP6JFK2</accession>
<sequence>MVSVRSALCGALTAVAVGAAPAHALDDPPTTRMGAVELVPVTSRPGADVQVRVSGCTGDRATAVSEAFVTDARLARDTTGHFAEATVRSTTSAGTYPVRINCDGRESVAEGVLTVVPDAVPDGRDGHAALTGREHEHGEHGQEHEHEHEHGVPVAPVPAGGGGTAPAAASSTPGTPGLVLGGAGVLIAGGLIWYRRRTDAGRG</sequence>
<keyword evidence="3" id="KW-0732">Signal</keyword>
<evidence type="ECO:0000313" key="4">
    <source>
        <dbReference type="EMBL" id="GAA2928980.1"/>
    </source>
</evidence>
<protein>
    <recommendedName>
        <fullName evidence="6">LPXTG cell wall anchor domain-containing protein</fullName>
    </recommendedName>
</protein>
<evidence type="ECO:0000313" key="5">
    <source>
        <dbReference type="Proteomes" id="UP001501102"/>
    </source>
</evidence>
<feature type="region of interest" description="Disordered" evidence="1">
    <location>
        <begin position="118"/>
        <end position="172"/>
    </location>
</feature>
<evidence type="ECO:0000256" key="2">
    <source>
        <dbReference type="SAM" id="Phobius"/>
    </source>
</evidence>